<feature type="compositionally biased region" description="Polar residues" evidence="1">
    <location>
        <begin position="166"/>
        <end position="175"/>
    </location>
</feature>
<dbReference type="HOGENOM" id="CLU_289551_0_0_1"/>
<sequence length="1059" mass="119361">MAYEYLWNCTANIQGNTGHNIPNDNLVELLVQAVKKKIYVQGSNGTYKSARNAALSLHIQEQILINMQKKNEKKKTGGKRPPPSKLNDIVAMLPEYYIFAILLIKTKIMYRKTGSKSEPYSPPTPPGTPHKDRKHSSLVDKQELQSRYQGHLMPPFFPPKRMSPLQIDTSYGNTPTPVPIRSESFTEGQPSEPPPSPGFFIPTTAELTDQQKGYIRDIVHRLSTENSTRPIAPETAVSGPQPFPLQDPANFRLKRQISTESSDSADIKFSSKGPTKRLNTSPKREHVRPEENDNKLLQKLDPLKLCSPAKTQISPPPYTATIQWVLKQEDPNPSTEEDFIPASKIIQNQQPEKTVMTTSTPNTEHQSRERNDSFSSKDFHQEMMGGFQGRGRDPTTTGTTTKSNNPLVTERGFVFPKVPSVSDPIPFSPRIVGNPPQFKARNPPPKNVLEYIKSELEKPPSLDDVSSDSVFGSSASPPEYRQNYIGLLRHKALRSFSDIERSPSKSETEEIQAILRELKRCLSDPTFTSPSQKAMLREERLVRGFFPSNDLSEEESPPDSFDHVEDHAQINVELRRMNSYMKSQLEAMKKQHAKRQLFSPLSSEGSRSSNTYQQQDNPEEFARWIVEELRTMSAQRQPMYENSGAADRGRGQYGDRVDGSAAAACTSAYCKHRQDKSPVQQFLPPPTASPRQRQPSPSARMSAPSPSPCASSGPGQGSSPWTPTTPRKRKREQVEMRIACESIAEESDHVTETLRSLEHAPALGRKCKCASVEEEILQMAVDAYAKIRRADDSPKSFNRFQGELCQTNNRILDAMKILSAIKAICKHGRTIDDIYPGSIIFVISCPSVTSLDELWRMYVTGDLCRLVNDGFLTDSIRTKHQAYDVRLRVEISKEQYIRCRKRLAESTVLESSFSKSDTEIMSIGSCSKENISSPYRRKTIKNLTVVHMRSSSEPTHHTHSPSNSPSYVCSPFSPRDRKFSYPVAGEQSPRRAFQELQFPSSPTLRRVFNFDLTLTPSSTSPKRKSFAEPPPWENDTENEADTLTSPKRFNYGNNSYFRF</sequence>
<dbReference type="InParanoid" id="K1PJX3"/>
<accession>K1PJX3</accession>
<organism evidence="2">
    <name type="scientific">Magallana gigas</name>
    <name type="common">Pacific oyster</name>
    <name type="synonym">Crassostrea gigas</name>
    <dbReference type="NCBI Taxonomy" id="29159"/>
    <lineage>
        <taxon>Eukaryota</taxon>
        <taxon>Metazoa</taxon>
        <taxon>Spiralia</taxon>
        <taxon>Lophotrochozoa</taxon>
        <taxon>Mollusca</taxon>
        <taxon>Bivalvia</taxon>
        <taxon>Autobranchia</taxon>
        <taxon>Pteriomorphia</taxon>
        <taxon>Ostreida</taxon>
        <taxon>Ostreoidea</taxon>
        <taxon>Ostreidae</taxon>
        <taxon>Magallana</taxon>
    </lineage>
</organism>
<feature type="region of interest" description="Disordered" evidence="1">
    <location>
        <begin position="154"/>
        <end position="202"/>
    </location>
</feature>
<protein>
    <submittedName>
        <fullName evidence="2">Uncharacterized protein</fullName>
    </submittedName>
</protein>
<evidence type="ECO:0000313" key="2">
    <source>
        <dbReference type="EMBL" id="EKC19174.1"/>
    </source>
</evidence>
<evidence type="ECO:0000256" key="1">
    <source>
        <dbReference type="SAM" id="MobiDB-lite"/>
    </source>
</evidence>
<feature type="region of interest" description="Disordered" evidence="1">
    <location>
        <begin position="1017"/>
        <end position="1047"/>
    </location>
</feature>
<proteinExistence type="predicted"/>
<feature type="region of interest" description="Disordered" evidence="1">
    <location>
        <begin position="585"/>
        <end position="618"/>
    </location>
</feature>
<feature type="compositionally biased region" description="Polar residues" evidence="1">
    <location>
        <begin position="351"/>
        <end position="364"/>
    </location>
</feature>
<dbReference type="AlphaFoldDB" id="K1PJX3"/>
<feature type="compositionally biased region" description="Basic and acidic residues" evidence="1">
    <location>
        <begin position="647"/>
        <end position="657"/>
    </location>
</feature>
<feature type="region of interest" description="Disordered" evidence="1">
    <location>
        <begin position="674"/>
        <end position="733"/>
    </location>
</feature>
<feature type="region of interest" description="Disordered" evidence="1">
    <location>
        <begin position="948"/>
        <end position="968"/>
    </location>
</feature>
<feature type="region of interest" description="Disordered" evidence="1">
    <location>
        <begin position="114"/>
        <end position="141"/>
    </location>
</feature>
<feature type="compositionally biased region" description="Low complexity" evidence="1">
    <location>
        <begin position="695"/>
        <end position="725"/>
    </location>
</feature>
<dbReference type="EMBL" id="JH818856">
    <property type="protein sequence ID" value="EKC19174.1"/>
    <property type="molecule type" value="Genomic_DNA"/>
</dbReference>
<feature type="region of interest" description="Disordered" evidence="1">
    <location>
        <begin position="225"/>
        <end position="291"/>
    </location>
</feature>
<gene>
    <name evidence="2" type="ORF">CGI_10009441</name>
</gene>
<feature type="region of interest" description="Disordered" evidence="1">
    <location>
        <begin position="635"/>
        <end position="657"/>
    </location>
</feature>
<feature type="compositionally biased region" description="Polar residues" evidence="1">
    <location>
        <begin position="599"/>
        <end position="616"/>
    </location>
</feature>
<reference evidence="2" key="1">
    <citation type="journal article" date="2012" name="Nature">
        <title>The oyster genome reveals stress adaptation and complexity of shell formation.</title>
        <authorList>
            <person name="Zhang G."/>
            <person name="Fang X."/>
            <person name="Guo X."/>
            <person name="Li L."/>
            <person name="Luo R."/>
            <person name="Xu F."/>
            <person name="Yang P."/>
            <person name="Zhang L."/>
            <person name="Wang X."/>
            <person name="Qi H."/>
            <person name="Xiong Z."/>
            <person name="Que H."/>
            <person name="Xie Y."/>
            <person name="Holland P.W."/>
            <person name="Paps J."/>
            <person name="Zhu Y."/>
            <person name="Wu F."/>
            <person name="Chen Y."/>
            <person name="Wang J."/>
            <person name="Peng C."/>
            <person name="Meng J."/>
            <person name="Yang L."/>
            <person name="Liu J."/>
            <person name="Wen B."/>
            <person name="Zhang N."/>
            <person name="Huang Z."/>
            <person name="Zhu Q."/>
            <person name="Feng Y."/>
            <person name="Mount A."/>
            <person name="Hedgecock D."/>
            <person name="Xu Z."/>
            <person name="Liu Y."/>
            <person name="Domazet-Loso T."/>
            <person name="Du Y."/>
            <person name="Sun X."/>
            <person name="Zhang S."/>
            <person name="Liu B."/>
            <person name="Cheng P."/>
            <person name="Jiang X."/>
            <person name="Li J."/>
            <person name="Fan D."/>
            <person name="Wang W."/>
            <person name="Fu W."/>
            <person name="Wang T."/>
            <person name="Wang B."/>
            <person name="Zhang J."/>
            <person name="Peng Z."/>
            <person name="Li Y."/>
            <person name="Li N."/>
            <person name="Wang J."/>
            <person name="Chen M."/>
            <person name="He Y."/>
            <person name="Tan F."/>
            <person name="Song X."/>
            <person name="Zheng Q."/>
            <person name="Huang R."/>
            <person name="Yang H."/>
            <person name="Du X."/>
            <person name="Chen L."/>
            <person name="Yang M."/>
            <person name="Gaffney P.M."/>
            <person name="Wang S."/>
            <person name="Luo L."/>
            <person name="She Z."/>
            <person name="Ming Y."/>
            <person name="Huang W."/>
            <person name="Zhang S."/>
            <person name="Huang B."/>
            <person name="Zhang Y."/>
            <person name="Qu T."/>
            <person name="Ni P."/>
            <person name="Miao G."/>
            <person name="Wang J."/>
            <person name="Wang Q."/>
            <person name="Steinberg C.E."/>
            <person name="Wang H."/>
            <person name="Li N."/>
            <person name="Qian L."/>
            <person name="Zhang G."/>
            <person name="Li Y."/>
            <person name="Yang H."/>
            <person name="Liu X."/>
            <person name="Wang J."/>
            <person name="Yin Y."/>
            <person name="Wang J."/>
        </authorList>
    </citation>
    <scope>NUCLEOTIDE SEQUENCE [LARGE SCALE GENOMIC DNA]</scope>
    <source>
        <strain evidence="2">05x7-T-G4-1.051#20</strain>
    </source>
</reference>
<feature type="region of interest" description="Disordered" evidence="1">
    <location>
        <begin position="351"/>
        <end position="407"/>
    </location>
</feature>
<feature type="compositionally biased region" description="Basic and acidic residues" evidence="1">
    <location>
        <begin position="365"/>
        <end position="381"/>
    </location>
</feature>
<feature type="compositionally biased region" description="Basic and acidic residues" evidence="1">
    <location>
        <begin position="282"/>
        <end position="291"/>
    </location>
</feature>
<name>K1PJX3_MAGGI</name>